<dbReference type="Proteomes" id="UP000271087">
    <property type="component" value="Unassembled WGS sequence"/>
</dbReference>
<evidence type="ECO:0000313" key="3">
    <source>
        <dbReference type="WBParaSite" id="nOo.2.0.1.t07681-RA"/>
    </source>
</evidence>
<reference evidence="1 2" key="2">
    <citation type="submission" date="2018-08" db="EMBL/GenBank/DDBJ databases">
        <authorList>
            <person name="Laetsch R D."/>
            <person name="Stevens L."/>
            <person name="Kumar S."/>
            <person name="Blaxter L. M."/>
        </authorList>
    </citation>
    <scope>NUCLEOTIDE SEQUENCE [LARGE SCALE GENOMIC DNA]</scope>
</reference>
<evidence type="ECO:0000313" key="2">
    <source>
        <dbReference type="Proteomes" id="UP000271087"/>
    </source>
</evidence>
<keyword evidence="2" id="KW-1185">Reference proteome</keyword>
<gene>
    <name evidence="1" type="ORF">NOO_LOCUS7681</name>
</gene>
<organism evidence="3">
    <name type="scientific">Onchocerca ochengi</name>
    <name type="common">Filarial nematode worm</name>
    <dbReference type="NCBI Taxonomy" id="42157"/>
    <lineage>
        <taxon>Eukaryota</taxon>
        <taxon>Metazoa</taxon>
        <taxon>Ecdysozoa</taxon>
        <taxon>Nematoda</taxon>
        <taxon>Chromadorea</taxon>
        <taxon>Rhabditida</taxon>
        <taxon>Spirurina</taxon>
        <taxon>Spiruromorpha</taxon>
        <taxon>Filarioidea</taxon>
        <taxon>Onchocercidae</taxon>
        <taxon>Onchocerca</taxon>
    </lineage>
</organism>
<dbReference type="WBParaSite" id="nOo.2.0.1.t07681-RA">
    <property type="protein sequence ID" value="nOo.2.0.1.t07681-RA"/>
    <property type="gene ID" value="nOo.2.0.1.g07681"/>
</dbReference>
<accession>A0A182EHV5</accession>
<dbReference type="EMBL" id="UYRW01002846">
    <property type="protein sequence ID" value="VDK86961.1"/>
    <property type="molecule type" value="Genomic_DNA"/>
</dbReference>
<reference evidence="3" key="1">
    <citation type="submission" date="2016-06" db="UniProtKB">
        <authorList>
            <consortium name="WormBaseParasite"/>
        </authorList>
    </citation>
    <scope>IDENTIFICATION</scope>
</reference>
<sequence length="131" mass="15313">MRPKIQDEKLTSSMQLMLGFHATVRNNSTTTTINNSHNEFYNQKSFVATKLHTFHKMSSNLYSKVIAQPALQYFLTMISDLKVDPKMRRRLGLRYIDTPEVQKLLMKLKRKQYVRIELAHVDANVIITTLK</sequence>
<protein>
    <submittedName>
        <fullName evidence="3">MCM_lid domain-containing protein</fullName>
    </submittedName>
</protein>
<dbReference type="AlphaFoldDB" id="A0A182EHV5"/>
<proteinExistence type="predicted"/>
<name>A0A182EHV5_ONCOC</name>
<dbReference type="OrthoDB" id="5794490at2759"/>
<evidence type="ECO:0000313" key="1">
    <source>
        <dbReference type="EMBL" id="VDK86961.1"/>
    </source>
</evidence>